<name>A0ACB0Y266_MELEN</name>
<accession>A0ACB0Y266</accession>
<sequence>MLEVAIQVRLGQRRGNQQWFDKIVTYAYSVGRQLSRYSSGKKVLETIKMTLAHLAPPLLQVQMPQPLPQY</sequence>
<keyword evidence="2" id="KW-1185">Reference proteome</keyword>
<dbReference type="Proteomes" id="UP001497535">
    <property type="component" value="Unassembled WGS sequence"/>
</dbReference>
<evidence type="ECO:0000313" key="2">
    <source>
        <dbReference type="Proteomes" id="UP001497535"/>
    </source>
</evidence>
<reference evidence="1" key="1">
    <citation type="submission" date="2023-11" db="EMBL/GenBank/DDBJ databases">
        <authorList>
            <person name="Poullet M."/>
        </authorList>
    </citation>
    <scope>NUCLEOTIDE SEQUENCE</scope>
    <source>
        <strain evidence="1">E1834</strain>
    </source>
</reference>
<protein>
    <submittedName>
        <fullName evidence="1">Uncharacterized protein</fullName>
    </submittedName>
</protein>
<comment type="caution">
    <text evidence="1">The sequence shown here is derived from an EMBL/GenBank/DDBJ whole genome shotgun (WGS) entry which is preliminary data.</text>
</comment>
<proteinExistence type="predicted"/>
<gene>
    <name evidence="1" type="ORF">MENTE1834_LOCUS6485</name>
</gene>
<evidence type="ECO:0000313" key="1">
    <source>
        <dbReference type="EMBL" id="CAK5027742.1"/>
    </source>
</evidence>
<dbReference type="EMBL" id="CAVMJV010000004">
    <property type="protein sequence ID" value="CAK5027742.1"/>
    <property type="molecule type" value="Genomic_DNA"/>
</dbReference>
<organism evidence="1 2">
    <name type="scientific">Meloidogyne enterolobii</name>
    <name type="common">Root-knot nematode worm</name>
    <name type="synonym">Meloidogyne mayaguensis</name>
    <dbReference type="NCBI Taxonomy" id="390850"/>
    <lineage>
        <taxon>Eukaryota</taxon>
        <taxon>Metazoa</taxon>
        <taxon>Ecdysozoa</taxon>
        <taxon>Nematoda</taxon>
        <taxon>Chromadorea</taxon>
        <taxon>Rhabditida</taxon>
        <taxon>Tylenchina</taxon>
        <taxon>Tylenchomorpha</taxon>
        <taxon>Tylenchoidea</taxon>
        <taxon>Meloidogynidae</taxon>
        <taxon>Meloidogyninae</taxon>
        <taxon>Meloidogyne</taxon>
    </lineage>
</organism>